<dbReference type="Pfam" id="PF06041">
    <property type="entry name" value="DUF924"/>
    <property type="match status" value="1"/>
</dbReference>
<feature type="compositionally biased region" description="Basic and acidic residues" evidence="1">
    <location>
        <begin position="271"/>
        <end position="288"/>
    </location>
</feature>
<evidence type="ECO:0000256" key="1">
    <source>
        <dbReference type="SAM" id="MobiDB-lite"/>
    </source>
</evidence>
<reference evidence="2" key="1">
    <citation type="submission" date="2023-04" db="EMBL/GenBank/DDBJ databases">
        <title>Black Yeasts Isolated from many extreme environments.</title>
        <authorList>
            <person name="Coleine C."/>
            <person name="Stajich J.E."/>
            <person name="Selbmann L."/>
        </authorList>
    </citation>
    <scope>NUCLEOTIDE SEQUENCE</scope>
    <source>
        <strain evidence="2">CCFEE 5312</strain>
    </source>
</reference>
<dbReference type="Proteomes" id="UP001271007">
    <property type="component" value="Unassembled WGS sequence"/>
</dbReference>
<sequence>MATPPQSFVLDRSIFNETLYSRLREFWLAGVPHNATSPPFEALQKWFGVGRSPEEKAAFDGECYSEFGEALEAIGPSKLALPAWEGYEKDLENVEAISAPLLAEVKNALGQNVEGGVQTLLSLSLLLDQMPRNIYRDGDGLRLVFTHYDRLAWSLLRSSMKLSPNPLEHENVKGRPLYLTWYLIPLMHCEHLPSHDIFLEYAQNCRLTFLEKQDTAAVEYMDRNIEFEEKHIEPLKLFGRYPHRNEALGRKCTPEEEAYLQTAETFGVKQKQKDVKEDEKQDVDRSEL</sequence>
<evidence type="ECO:0008006" key="4">
    <source>
        <dbReference type="Google" id="ProtNLM"/>
    </source>
</evidence>
<protein>
    <recommendedName>
        <fullName evidence="4">DUF924-domain-containing protein</fullName>
    </recommendedName>
</protein>
<name>A0AAJ0G890_9PEZI</name>
<organism evidence="2 3">
    <name type="scientific">Extremus antarcticus</name>
    <dbReference type="NCBI Taxonomy" id="702011"/>
    <lineage>
        <taxon>Eukaryota</taxon>
        <taxon>Fungi</taxon>
        <taxon>Dikarya</taxon>
        <taxon>Ascomycota</taxon>
        <taxon>Pezizomycotina</taxon>
        <taxon>Dothideomycetes</taxon>
        <taxon>Dothideomycetidae</taxon>
        <taxon>Mycosphaerellales</taxon>
        <taxon>Extremaceae</taxon>
        <taxon>Extremus</taxon>
    </lineage>
</organism>
<comment type="caution">
    <text evidence="2">The sequence shown here is derived from an EMBL/GenBank/DDBJ whole genome shotgun (WGS) entry which is preliminary data.</text>
</comment>
<dbReference type="InterPro" id="IPR011990">
    <property type="entry name" value="TPR-like_helical_dom_sf"/>
</dbReference>
<feature type="region of interest" description="Disordered" evidence="1">
    <location>
        <begin position="267"/>
        <end position="288"/>
    </location>
</feature>
<gene>
    <name evidence="2" type="ORF">LTR09_006942</name>
</gene>
<proteinExistence type="predicted"/>
<evidence type="ECO:0000313" key="2">
    <source>
        <dbReference type="EMBL" id="KAK3051988.1"/>
    </source>
</evidence>
<keyword evidence="3" id="KW-1185">Reference proteome</keyword>
<dbReference type="AlphaFoldDB" id="A0AAJ0G890"/>
<dbReference type="Gene3D" id="1.25.40.10">
    <property type="entry name" value="Tetratricopeptide repeat domain"/>
    <property type="match status" value="1"/>
</dbReference>
<dbReference type="EMBL" id="JAWDJX010000023">
    <property type="protein sequence ID" value="KAK3051988.1"/>
    <property type="molecule type" value="Genomic_DNA"/>
</dbReference>
<dbReference type="SUPFAM" id="SSF48452">
    <property type="entry name" value="TPR-like"/>
    <property type="match status" value="1"/>
</dbReference>
<evidence type="ECO:0000313" key="3">
    <source>
        <dbReference type="Proteomes" id="UP001271007"/>
    </source>
</evidence>
<accession>A0AAJ0G890</accession>
<dbReference type="Gene3D" id="1.20.58.320">
    <property type="entry name" value="TPR-like"/>
    <property type="match status" value="1"/>
</dbReference>
<dbReference type="InterPro" id="IPR010323">
    <property type="entry name" value="DUF924"/>
</dbReference>